<dbReference type="AlphaFoldDB" id="A0A166AER3"/>
<organism evidence="1 2">
    <name type="scientific">Sistotremastrum suecicum HHB10207 ss-3</name>
    <dbReference type="NCBI Taxonomy" id="1314776"/>
    <lineage>
        <taxon>Eukaryota</taxon>
        <taxon>Fungi</taxon>
        <taxon>Dikarya</taxon>
        <taxon>Basidiomycota</taxon>
        <taxon>Agaricomycotina</taxon>
        <taxon>Agaricomycetes</taxon>
        <taxon>Sistotremastrales</taxon>
        <taxon>Sistotremastraceae</taxon>
        <taxon>Sistotremastrum</taxon>
    </lineage>
</organism>
<sequence length="159" mass="17955">MDIDDLPQAALWSIVIYHGLEALGGQATQTKRHQKRLLERCSQILDHLALTDIKNSAVLESLILFGVANAKKGPDGWKDFEPEKKIPFAIRCWESVYGGNTDDPGVREVSEGTFKTEIDLIVCLGRRRQRFLGMPWSYWIFTAVHSDVTGLQTDLRAQL</sequence>
<evidence type="ECO:0000313" key="1">
    <source>
        <dbReference type="EMBL" id="KZT35250.1"/>
    </source>
</evidence>
<proteinExistence type="predicted"/>
<evidence type="ECO:0000313" key="2">
    <source>
        <dbReference type="Proteomes" id="UP000076798"/>
    </source>
</evidence>
<accession>A0A166AER3</accession>
<keyword evidence="2" id="KW-1185">Reference proteome</keyword>
<dbReference type="EMBL" id="KV428146">
    <property type="protein sequence ID" value="KZT35250.1"/>
    <property type="molecule type" value="Genomic_DNA"/>
</dbReference>
<name>A0A166AER3_9AGAM</name>
<dbReference type="Proteomes" id="UP000076798">
    <property type="component" value="Unassembled WGS sequence"/>
</dbReference>
<protein>
    <submittedName>
        <fullName evidence="1">Uncharacterized protein</fullName>
    </submittedName>
</protein>
<reference evidence="1 2" key="1">
    <citation type="journal article" date="2016" name="Mol. Biol. Evol.">
        <title>Comparative Genomics of Early-Diverging Mushroom-Forming Fungi Provides Insights into the Origins of Lignocellulose Decay Capabilities.</title>
        <authorList>
            <person name="Nagy L.G."/>
            <person name="Riley R."/>
            <person name="Tritt A."/>
            <person name="Adam C."/>
            <person name="Daum C."/>
            <person name="Floudas D."/>
            <person name="Sun H."/>
            <person name="Yadav J.S."/>
            <person name="Pangilinan J."/>
            <person name="Larsson K.H."/>
            <person name="Matsuura K."/>
            <person name="Barry K."/>
            <person name="Labutti K."/>
            <person name="Kuo R."/>
            <person name="Ohm R.A."/>
            <person name="Bhattacharya S.S."/>
            <person name="Shirouzu T."/>
            <person name="Yoshinaga Y."/>
            <person name="Martin F.M."/>
            <person name="Grigoriev I.V."/>
            <person name="Hibbett D.S."/>
        </authorList>
    </citation>
    <scope>NUCLEOTIDE SEQUENCE [LARGE SCALE GENOMIC DNA]</scope>
    <source>
        <strain evidence="1 2">HHB10207 ss-3</strain>
    </source>
</reference>
<gene>
    <name evidence="1" type="ORF">SISSUDRAFT_188352</name>
</gene>